<accession>A0A3G6J3P7</accession>
<reference evidence="5 6" key="1">
    <citation type="submission" date="2018-11" db="EMBL/GenBank/DDBJ databases">
        <authorList>
            <person name="Kleinhagauer T."/>
            <person name="Glaeser S.P."/>
            <person name="Spergser J."/>
            <person name="Ruckert C."/>
            <person name="Kaempfer P."/>
            <person name="Busse H.-J."/>
        </authorList>
    </citation>
    <scope>NUCLEOTIDE SEQUENCE [LARGE SCALE GENOMIC DNA]</scope>
    <source>
        <strain evidence="5 6">W8</strain>
    </source>
</reference>
<feature type="domain" description="Pesticidal crystal protein Cry22Aa Ig-like" evidence="4">
    <location>
        <begin position="303"/>
        <end position="362"/>
    </location>
</feature>
<feature type="signal peptide" evidence="3">
    <location>
        <begin position="1"/>
        <end position="30"/>
    </location>
</feature>
<evidence type="ECO:0000256" key="3">
    <source>
        <dbReference type="SAM" id="SignalP"/>
    </source>
</evidence>
<dbReference type="InterPro" id="IPR032179">
    <property type="entry name" value="Cry22Aa_Ig-like"/>
</dbReference>
<dbReference type="AlphaFoldDB" id="A0A3G6J3P7"/>
<feature type="compositionally biased region" description="Low complexity" evidence="1">
    <location>
        <begin position="80"/>
        <end position="99"/>
    </location>
</feature>
<evidence type="ECO:0000256" key="1">
    <source>
        <dbReference type="SAM" id="MobiDB-lite"/>
    </source>
</evidence>
<dbReference type="Pfam" id="PF16403">
    <property type="entry name" value="Bact_surface_Ig-like"/>
    <property type="match status" value="5"/>
</dbReference>
<proteinExistence type="predicted"/>
<feature type="region of interest" description="Disordered" evidence="1">
    <location>
        <begin position="553"/>
        <end position="585"/>
    </location>
</feature>
<dbReference type="Proteomes" id="UP000271587">
    <property type="component" value="Chromosome"/>
</dbReference>
<keyword evidence="3" id="KW-0732">Signal</keyword>
<keyword evidence="6" id="KW-1185">Reference proteome</keyword>
<protein>
    <submittedName>
        <fullName evidence="5">Pesticidal crystal protein cry22Aa</fullName>
    </submittedName>
</protein>
<keyword evidence="2" id="KW-0812">Transmembrane</keyword>
<feature type="transmembrane region" description="Helical" evidence="2">
    <location>
        <begin position="592"/>
        <end position="612"/>
    </location>
</feature>
<evidence type="ECO:0000313" key="6">
    <source>
        <dbReference type="Proteomes" id="UP000271587"/>
    </source>
</evidence>
<feature type="compositionally biased region" description="Polar residues" evidence="1">
    <location>
        <begin position="129"/>
        <end position="148"/>
    </location>
</feature>
<dbReference type="OrthoDB" id="9802683at2"/>
<feature type="domain" description="Pesticidal crystal protein Cry22Aa Ig-like" evidence="4">
    <location>
        <begin position="476"/>
        <end position="542"/>
    </location>
</feature>
<dbReference type="EMBL" id="CP033897">
    <property type="protein sequence ID" value="AZA12323.1"/>
    <property type="molecule type" value="Genomic_DNA"/>
</dbReference>
<dbReference type="RefSeq" id="WP_123935582.1">
    <property type="nucleotide sequence ID" value="NZ_CP033897.1"/>
</dbReference>
<evidence type="ECO:0000256" key="2">
    <source>
        <dbReference type="SAM" id="Phobius"/>
    </source>
</evidence>
<feature type="domain" description="Pesticidal crystal protein Cry22Aa Ig-like" evidence="4">
    <location>
        <begin position="130"/>
        <end position="201"/>
    </location>
</feature>
<feature type="domain" description="Pesticidal crystal protein Cry22Aa Ig-like" evidence="4">
    <location>
        <begin position="383"/>
        <end position="457"/>
    </location>
</feature>
<keyword evidence="2" id="KW-1133">Transmembrane helix</keyword>
<organism evidence="5 6">
    <name type="scientific">Corynebacterium gerontici</name>
    <dbReference type="NCBI Taxonomy" id="2079234"/>
    <lineage>
        <taxon>Bacteria</taxon>
        <taxon>Bacillati</taxon>
        <taxon>Actinomycetota</taxon>
        <taxon>Actinomycetes</taxon>
        <taxon>Mycobacteriales</taxon>
        <taxon>Corynebacteriaceae</taxon>
        <taxon>Corynebacterium</taxon>
    </lineage>
</organism>
<evidence type="ECO:0000259" key="4">
    <source>
        <dbReference type="Pfam" id="PF16403"/>
    </source>
</evidence>
<dbReference type="GO" id="GO:0005975">
    <property type="term" value="P:carbohydrate metabolic process"/>
    <property type="evidence" value="ECO:0007669"/>
    <property type="project" value="UniProtKB-ARBA"/>
</dbReference>
<keyword evidence="2" id="KW-0472">Membrane</keyword>
<dbReference type="NCBIfam" id="TIGR01167">
    <property type="entry name" value="LPXTG_anchor"/>
    <property type="match status" value="1"/>
</dbReference>
<sequence length="619" mass="64743" precursor="true">MSKSSRRFGVQAIAAITVPSLMLGTGVAFAPVAGAVESEQPTVSAAPAETVEDVPAADAESEVPAETAANDSDSTEPAVTETEPQESAAAEEAPTSEVTQPPTSDTTEDGSSDEEKPQPTPVKVDRVPSLSTNGPTTFPVGTQFSPSDLNPVAIDPEDGDISDQVEVVSNNVDTVRPGEYQVEFAVYDSFGNRAAHTAYVTITPKRELNKTPSITVNGPTTFPVGTNFSPDDLSVSASDPEDGDLTDQLEIISNNVNTATPGDYEVVYAVTDSAGARHEQVIPITITPKKKLNEVPAITVNGPTTFPVGTNFSPDDLDATAFDPEDGDLTDKIEIVSNDVDTVRPGDYTVVLAVTDSAGARHEQIVPIKIVPKTVELNAAPILKAPDSIEIDQGTDFSDPVDVIKATAQDEEDGDLSDKIEVVSNTVDPDTPGNYQVVLRVTDSDGASTKKAVDVHVKPKDEKEDSSVTIFVATVVNLHIGINFDDPIAVLHATASSKIDGNLTGSIQVIANDVNINVAGTYHVTLAVTASNGTKSEKTVEVLVQDKDGKVVSSDHVSKSDSNNHAVGNDTTHQKQDAVANHSSSRSLANTGASVLGIVVAGLALVGGGLLLSRRRKQS</sequence>
<feature type="region of interest" description="Disordered" evidence="1">
    <location>
        <begin position="36"/>
        <end position="161"/>
    </location>
</feature>
<gene>
    <name evidence="5" type="ORF">CGERO_10190</name>
</gene>
<feature type="chain" id="PRO_5039576431" evidence="3">
    <location>
        <begin position="31"/>
        <end position="619"/>
    </location>
</feature>
<dbReference type="InterPro" id="IPR013783">
    <property type="entry name" value="Ig-like_fold"/>
</dbReference>
<name>A0A3G6J3P7_9CORY</name>
<evidence type="ECO:0000313" key="5">
    <source>
        <dbReference type="EMBL" id="AZA12323.1"/>
    </source>
</evidence>
<dbReference type="KEGG" id="cgk:CGERO_10190"/>
<feature type="domain" description="Pesticidal crystal protein Cry22Aa Ig-like" evidence="4">
    <location>
        <begin position="219"/>
        <end position="278"/>
    </location>
</feature>
<dbReference type="Gene3D" id="2.60.40.10">
    <property type="entry name" value="Immunoglobulins"/>
    <property type="match status" value="5"/>
</dbReference>